<dbReference type="GO" id="GO:0030170">
    <property type="term" value="F:pyridoxal phosphate binding"/>
    <property type="evidence" value="ECO:0007669"/>
    <property type="project" value="UniProtKB-UniRule"/>
</dbReference>
<accession>A0A1F5ISD9</accession>
<evidence type="ECO:0000256" key="4">
    <source>
        <dbReference type="ARBA" id="ARBA00018052"/>
    </source>
</evidence>
<dbReference type="Pfam" id="PF00155">
    <property type="entry name" value="Aminotran_1_2"/>
    <property type="match status" value="1"/>
</dbReference>
<dbReference type="GO" id="GO:0010285">
    <property type="term" value="F:L,L-diaminopimelate aminotransferase activity"/>
    <property type="evidence" value="ECO:0007669"/>
    <property type="project" value="UniProtKB-EC"/>
</dbReference>
<keyword evidence="7" id="KW-0663">Pyridoxal phosphate</keyword>
<dbReference type="SUPFAM" id="SSF53383">
    <property type="entry name" value="PLP-dependent transferases"/>
    <property type="match status" value="1"/>
</dbReference>
<reference evidence="11 12" key="1">
    <citation type="journal article" date="2016" name="Nat. Commun.">
        <title>Thousands of microbial genomes shed light on interconnected biogeochemical processes in an aquifer system.</title>
        <authorList>
            <person name="Anantharaman K."/>
            <person name="Brown C.T."/>
            <person name="Hug L.A."/>
            <person name="Sharon I."/>
            <person name="Castelle C.J."/>
            <person name="Probst A.J."/>
            <person name="Thomas B.C."/>
            <person name="Singh A."/>
            <person name="Wilkins M.J."/>
            <person name="Karaoz U."/>
            <person name="Brodie E.L."/>
            <person name="Williams K.H."/>
            <person name="Hubbard S.S."/>
            <person name="Banfield J.F."/>
        </authorList>
    </citation>
    <scope>NUCLEOTIDE SEQUENCE [LARGE SCALE GENOMIC DNA]</scope>
</reference>
<name>A0A1F5ISD9_9BACT</name>
<evidence type="ECO:0000256" key="9">
    <source>
        <dbReference type="NCBIfam" id="TIGR03542"/>
    </source>
</evidence>
<comment type="cofactor">
    <cofactor evidence="1">
        <name>pyridoxal 5'-phosphate</name>
        <dbReference type="ChEBI" id="CHEBI:597326"/>
    </cofactor>
</comment>
<dbReference type="EC" id="2.6.1.83" evidence="3 9"/>
<dbReference type="NCBIfam" id="TIGR03542">
    <property type="entry name" value="DAPAT_plant"/>
    <property type="match status" value="1"/>
</dbReference>
<evidence type="ECO:0000256" key="7">
    <source>
        <dbReference type="ARBA" id="ARBA00022898"/>
    </source>
</evidence>
<proteinExistence type="inferred from homology"/>
<comment type="caution">
    <text evidence="11">The sequence shown here is derived from an EMBL/GenBank/DDBJ whole genome shotgun (WGS) entry which is preliminary data.</text>
</comment>
<evidence type="ECO:0000256" key="2">
    <source>
        <dbReference type="ARBA" id="ARBA00004982"/>
    </source>
</evidence>
<dbReference type="HAMAP" id="MF_01642">
    <property type="entry name" value="DapL_aminotrans_1"/>
    <property type="match status" value="1"/>
</dbReference>
<dbReference type="CDD" id="cd00609">
    <property type="entry name" value="AAT_like"/>
    <property type="match status" value="1"/>
</dbReference>
<evidence type="ECO:0000256" key="3">
    <source>
        <dbReference type="ARBA" id="ARBA00013138"/>
    </source>
</evidence>
<protein>
    <recommendedName>
        <fullName evidence="4 9">LL-diaminopimelate aminotransferase</fullName>
        <ecNumber evidence="3 9">2.6.1.83</ecNumber>
    </recommendedName>
</protein>
<evidence type="ECO:0000313" key="12">
    <source>
        <dbReference type="Proteomes" id="UP000176336"/>
    </source>
</evidence>
<evidence type="ECO:0000313" key="11">
    <source>
        <dbReference type="EMBL" id="OGE19240.1"/>
    </source>
</evidence>
<dbReference type="UniPathway" id="UPA00034">
    <property type="reaction ID" value="UER00466"/>
</dbReference>
<dbReference type="InterPro" id="IPR015422">
    <property type="entry name" value="PyrdxlP-dep_Trfase_small"/>
</dbReference>
<dbReference type="Proteomes" id="UP000176336">
    <property type="component" value="Unassembled WGS sequence"/>
</dbReference>
<evidence type="ECO:0000256" key="8">
    <source>
        <dbReference type="ARBA" id="ARBA00051934"/>
    </source>
</evidence>
<comment type="pathway">
    <text evidence="2">Amino-acid biosynthesis; L-lysine biosynthesis via DAP pathway; LL-2,6-diaminopimelate from (S)-tetrahydrodipicolinate (aminotransferase route): step 1/1.</text>
</comment>
<feature type="domain" description="Aminotransferase class I/classII large" evidence="10">
    <location>
        <begin position="35"/>
        <end position="391"/>
    </location>
</feature>
<dbReference type="FunFam" id="3.40.640.10:FF:000099">
    <property type="entry name" value="LL-diaminopimelate aminotransferase, chloroplastic"/>
    <property type="match status" value="1"/>
</dbReference>
<keyword evidence="5 11" id="KW-0032">Aminotransferase</keyword>
<dbReference type="EMBL" id="MFCR01000003">
    <property type="protein sequence ID" value="OGE19240.1"/>
    <property type="molecule type" value="Genomic_DNA"/>
</dbReference>
<dbReference type="InterPro" id="IPR004839">
    <property type="entry name" value="Aminotransferase_I/II_large"/>
</dbReference>
<dbReference type="AlphaFoldDB" id="A0A1F5ISD9"/>
<comment type="catalytic activity">
    <reaction evidence="8">
        <text>(2S,6S)-2,6-diaminopimelate + 2-oxoglutarate = (S)-2,3,4,5-tetrahydrodipicolinate + L-glutamate + H2O + H(+)</text>
        <dbReference type="Rhea" id="RHEA:23988"/>
        <dbReference type="ChEBI" id="CHEBI:15377"/>
        <dbReference type="ChEBI" id="CHEBI:15378"/>
        <dbReference type="ChEBI" id="CHEBI:16810"/>
        <dbReference type="ChEBI" id="CHEBI:16845"/>
        <dbReference type="ChEBI" id="CHEBI:29985"/>
        <dbReference type="ChEBI" id="CHEBI:57609"/>
        <dbReference type="EC" id="2.6.1.83"/>
    </reaction>
</comment>
<dbReference type="InterPro" id="IPR015424">
    <property type="entry name" value="PyrdxlP-dep_Trfase"/>
</dbReference>
<evidence type="ECO:0000259" key="10">
    <source>
        <dbReference type="Pfam" id="PF00155"/>
    </source>
</evidence>
<dbReference type="Gene3D" id="3.90.1150.10">
    <property type="entry name" value="Aspartate Aminotransferase, domain 1"/>
    <property type="match status" value="1"/>
</dbReference>
<gene>
    <name evidence="11" type="ORF">A2871_00070</name>
</gene>
<dbReference type="GO" id="GO:0009089">
    <property type="term" value="P:lysine biosynthetic process via diaminopimelate"/>
    <property type="evidence" value="ECO:0007669"/>
    <property type="project" value="UniProtKB-UniPathway"/>
</dbReference>
<organism evidence="11 12">
    <name type="scientific">Candidatus Daviesbacteria bacterium RIFCSPHIGHO2_01_FULL_41_23</name>
    <dbReference type="NCBI Taxonomy" id="1797764"/>
    <lineage>
        <taxon>Bacteria</taxon>
        <taxon>Candidatus Daviesiibacteriota</taxon>
    </lineage>
</organism>
<dbReference type="InterPro" id="IPR019942">
    <property type="entry name" value="DapL/ALD1"/>
</dbReference>
<dbReference type="InterPro" id="IPR015421">
    <property type="entry name" value="PyrdxlP-dep_Trfase_major"/>
</dbReference>
<evidence type="ECO:0000256" key="5">
    <source>
        <dbReference type="ARBA" id="ARBA00022576"/>
    </source>
</evidence>
<evidence type="ECO:0000256" key="6">
    <source>
        <dbReference type="ARBA" id="ARBA00022679"/>
    </source>
</evidence>
<evidence type="ECO:0000256" key="1">
    <source>
        <dbReference type="ARBA" id="ARBA00001933"/>
    </source>
</evidence>
<sequence>MATINANYNKLQSSYLFSEIAKRTKTFLEKNPGVQIMKLGIGNTTQPLTPFIVKGLKLGVKKLTDAKTYTGYGDEQGDSRLRTELAKYYQKRDINLEPQEIFVSDGAKPDCANISSIFGDDSIVAIADPVYPVYVDSNIIAGKKLLFMECNEKNGFIPDPPNIKVDLIFICSPNNPTGAVATKMQLKAFVDYALKNKAVIIFDGAYGEYIQDLGLPRSIYEIPGAKKCAIEINSFSKWAGFTGVRLGWTVVPMELIVEGGEKGKVNNLWNRRQTTMFNGASNIAQEGGLAVLSEKGQKECKKLISYYMDNARLIKKGLVRLGLGVFGGENAPYIWVKTPNEMSSWEFFDKLLREAHVVGTPGSGFGSQGEGYLRLSAFGHKQDVEKAVESIQNNLVIAKNNNI</sequence>
<keyword evidence="6 11" id="KW-0808">Transferase</keyword>
<dbReference type="PANTHER" id="PTHR43144">
    <property type="entry name" value="AMINOTRANSFERASE"/>
    <property type="match status" value="1"/>
</dbReference>
<dbReference type="Gene3D" id="3.40.640.10">
    <property type="entry name" value="Type I PLP-dependent aspartate aminotransferase-like (Major domain)"/>
    <property type="match status" value="1"/>
</dbReference>